<evidence type="ECO:0000256" key="5">
    <source>
        <dbReference type="ARBA" id="ARBA00022723"/>
    </source>
</evidence>
<protein>
    <submittedName>
        <fullName evidence="17">Rad2 nuclease</fullName>
    </submittedName>
</protein>
<dbReference type="PROSITE" id="PS00841">
    <property type="entry name" value="XPG_1"/>
    <property type="match status" value="1"/>
</dbReference>
<dbReference type="InterPro" id="IPR044752">
    <property type="entry name" value="PIN-like_EXO1"/>
</dbReference>
<evidence type="ECO:0000256" key="2">
    <source>
        <dbReference type="ARBA" id="ARBA00004123"/>
    </source>
</evidence>
<evidence type="ECO:0000256" key="13">
    <source>
        <dbReference type="ARBA" id="ARBA00023242"/>
    </source>
</evidence>
<evidence type="ECO:0000256" key="3">
    <source>
        <dbReference type="ARBA" id="ARBA00010563"/>
    </source>
</evidence>
<evidence type="ECO:0000256" key="9">
    <source>
        <dbReference type="ARBA" id="ARBA00022842"/>
    </source>
</evidence>
<keyword evidence="8" id="KW-0269">Exonuclease</keyword>
<dbReference type="GO" id="GO:0035312">
    <property type="term" value="F:5'-3' DNA exonuclease activity"/>
    <property type="evidence" value="ECO:0007669"/>
    <property type="project" value="InterPro"/>
</dbReference>
<evidence type="ECO:0000313" key="18">
    <source>
        <dbReference type="Proteomes" id="UP001150907"/>
    </source>
</evidence>
<comment type="caution">
    <text evidence="17">The sequence shown here is derived from an EMBL/GenBank/DDBJ whole genome shotgun (WGS) entry which is preliminary data.</text>
</comment>
<feature type="compositionally biased region" description="Low complexity" evidence="14">
    <location>
        <begin position="294"/>
        <end position="307"/>
    </location>
</feature>
<dbReference type="EMBL" id="JANBQF010000111">
    <property type="protein sequence ID" value="KAJ2005260.1"/>
    <property type="molecule type" value="Genomic_DNA"/>
</dbReference>
<feature type="compositionally biased region" description="Low complexity" evidence="14">
    <location>
        <begin position="360"/>
        <end position="372"/>
    </location>
</feature>
<keyword evidence="12" id="KW-0234">DNA repair</keyword>
<comment type="cofactor">
    <cofactor evidence="1">
        <name>Mg(2+)</name>
        <dbReference type="ChEBI" id="CHEBI:18420"/>
    </cofactor>
</comment>
<keyword evidence="4" id="KW-0540">Nuclease</keyword>
<feature type="compositionally biased region" description="Polar residues" evidence="14">
    <location>
        <begin position="397"/>
        <end position="407"/>
    </location>
</feature>
<evidence type="ECO:0000313" key="17">
    <source>
        <dbReference type="EMBL" id="KAJ2005260.1"/>
    </source>
</evidence>
<dbReference type="Gene3D" id="1.10.150.20">
    <property type="entry name" value="5' to 3' exonuclease, C-terminal subdomain"/>
    <property type="match status" value="1"/>
</dbReference>
<feature type="domain" description="XPG-I" evidence="15">
    <location>
        <begin position="138"/>
        <end position="203"/>
    </location>
</feature>
<dbReference type="InterPro" id="IPR029060">
    <property type="entry name" value="PIN-like_dom_sf"/>
</dbReference>
<dbReference type="CDD" id="cd09857">
    <property type="entry name" value="PIN_EXO1"/>
    <property type="match status" value="1"/>
</dbReference>
<dbReference type="GO" id="GO:0046872">
    <property type="term" value="F:metal ion binding"/>
    <property type="evidence" value="ECO:0007669"/>
    <property type="project" value="UniProtKB-KW"/>
</dbReference>
<name>A0A9W8BFB5_9FUNG</name>
<evidence type="ECO:0000259" key="16">
    <source>
        <dbReference type="SMART" id="SM00485"/>
    </source>
</evidence>
<dbReference type="SMART" id="SM00279">
    <property type="entry name" value="HhH2"/>
    <property type="match status" value="1"/>
</dbReference>
<evidence type="ECO:0000256" key="8">
    <source>
        <dbReference type="ARBA" id="ARBA00022839"/>
    </source>
</evidence>
<dbReference type="PANTHER" id="PTHR11081">
    <property type="entry name" value="FLAP ENDONUCLEASE FAMILY MEMBER"/>
    <property type="match status" value="1"/>
</dbReference>
<dbReference type="PANTHER" id="PTHR11081:SF65">
    <property type="entry name" value="DNA DAMAGE-INDUCIBLE PROTEIN DIN7-RELATED"/>
    <property type="match status" value="1"/>
</dbReference>
<evidence type="ECO:0000256" key="11">
    <source>
        <dbReference type="ARBA" id="ARBA00023125"/>
    </source>
</evidence>
<dbReference type="SUPFAM" id="SSF88723">
    <property type="entry name" value="PIN domain-like"/>
    <property type="match status" value="1"/>
</dbReference>
<dbReference type="GO" id="GO:0005634">
    <property type="term" value="C:nucleus"/>
    <property type="evidence" value="ECO:0007669"/>
    <property type="project" value="UniProtKB-SubCell"/>
</dbReference>
<dbReference type="OrthoDB" id="26491at2759"/>
<dbReference type="InterPro" id="IPR008918">
    <property type="entry name" value="HhH2"/>
</dbReference>
<keyword evidence="18" id="KW-1185">Reference proteome</keyword>
<dbReference type="InterPro" id="IPR006086">
    <property type="entry name" value="XPG-I_dom"/>
</dbReference>
<feature type="region of interest" description="Disordered" evidence="14">
    <location>
        <begin position="397"/>
        <end position="424"/>
    </location>
</feature>
<reference evidence="17" key="1">
    <citation type="submission" date="2022-07" db="EMBL/GenBank/DDBJ databases">
        <title>Phylogenomic reconstructions and comparative analyses of Kickxellomycotina fungi.</title>
        <authorList>
            <person name="Reynolds N.K."/>
            <person name="Stajich J.E."/>
            <person name="Barry K."/>
            <person name="Grigoriev I.V."/>
            <person name="Crous P."/>
            <person name="Smith M.E."/>
        </authorList>
    </citation>
    <scope>NUCLEOTIDE SEQUENCE</scope>
    <source>
        <strain evidence="17">IMI 214461</strain>
    </source>
</reference>
<evidence type="ECO:0000256" key="6">
    <source>
        <dbReference type="ARBA" id="ARBA00022763"/>
    </source>
</evidence>
<dbReference type="Pfam" id="PF00752">
    <property type="entry name" value="XPG_N"/>
    <property type="match status" value="1"/>
</dbReference>
<dbReference type="GO" id="GO:0017108">
    <property type="term" value="F:5'-flap endonuclease activity"/>
    <property type="evidence" value="ECO:0007669"/>
    <property type="project" value="TreeGrafter"/>
</dbReference>
<comment type="subcellular location">
    <subcellularLocation>
        <location evidence="2">Nucleus</location>
    </subcellularLocation>
</comment>
<dbReference type="InterPro" id="IPR037315">
    <property type="entry name" value="EXO1_H3TH"/>
</dbReference>
<dbReference type="InterPro" id="IPR019974">
    <property type="entry name" value="XPG_CS"/>
</dbReference>
<gene>
    <name evidence="17" type="primary">EXO1</name>
    <name evidence="17" type="ORF">H4R26_002052</name>
</gene>
<dbReference type="PRINTS" id="PR00853">
    <property type="entry name" value="XPGRADSUPER"/>
</dbReference>
<evidence type="ECO:0000256" key="7">
    <source>
        <dbReference type="ARBA" id="ARBA00022801"/>
    </source>
</evidence>
<dbReference type="SUPFAM" id="SSF47807">
    <property type="entry name" value="5' to 3' exonuclease, C-terminal subdomain"/>
    <property type="match status" value="1"/>
</dbReference>
<keyword evidence="11" id="KW-0238">DNA-binding</keyword>
<keyword evidence="6" id="KW-0227">DNA damage</keyword>
<evidence type="ECO:0000256" key="14">
    <source>
        <dbReference type="SAM" id="MobiDB-lite"/>
    </source>
</evidence>
<dbReference type="SMART" id="SM00485">
    <property type="entry name" value="XPGN"/>
    <property type="match status" value="1"/>
</dbReference>
<dbReference type="GO" id="GO:0006281">
    <property type="term" value="P:DNA repair"/>
    <property type="evidence" value="ECO:0007669"/>
    <property type="project" value="UniProtKB-KW"/>
</dbReference>
<feature type="region of interest" description="Disordered" evidence="14">
    <location>
        <begin position="351"/>
        <end position="372"/>
    </location>
</feature>
<dbReference type="Gene3D" id="3.40.50.1010">
    <property type="entry name" value="5'-nuclease"/>
    <property type="match status" value="1"/>
</dbReference>
<feature type="region of interest" description="Disordered" evidence="14">
    <location>
        <begin position="440"/>
        <end position="478"/>
    </location>
</feature>
<dbReference type="InterPro" id="IPR036279">
    <property type="entry name" value="5-3_exonuclease_C_sf"/>
</dbReference>
<evidence type="ECO:0000256" key="1">
    <source>
        <dbReference type="ARBA" id="ARBA00001946"/>
    </source>
</evidence>
<feature type="region of interest" description="Disordered" evidence="14">
    <location>
        <begin position="291"/>
        <end position="324"/>
    </location>
</feature>
<dbReference type="FunFam" id="3.40.50.1010:FF:000002">
    <property type="entry name" value="Exonuclease 1, putative"/>
    <property type="match status" value="1"/>
</dbReference>
<dbReference type="Pfam" id="PF00867">
    <property type="entry name" value="XPG_I"/>
    <property type="match status" value="1"/>
</dbReference>
<dbReference type="InterPro" id="IPR006085">
    <property type="entry name" value="XPG_DNA_repair_N"/>
</dbReference>
<feature type="domain" description="XPG N-terminal" evidence="16">
    <location>
        <begin position="1"/>
        <end position="99"/>
    </location>
</feature>
<dbReference type="AlphaFoldDB" id="A0A9W8BFB5"/>
<dbReference type="GO" id="GO:0003677">
    <property type="term" value="F:DNA binding"/>
    <property type="evidence" value="ECO:0007669"/>
    <property type="project" value="UniProtKB-KW"/>
</dbReference>
<organism evidence="17 18">
    <name type="scientific">Coemansia thaxteri</name>
    <dbReference type="NCBI Taxonomy" id="2663907"/>
    <lineage>
        <taxon>Eukaryota</taxon>
        <taxon>Fungi</taxon>
        <taxon>Fungi incertae sedis</taxon>
        <taxon>Zoopagomycota</taxon>
        <taxon>Kickxellomycotina</taxon>
        <taxon>Kickxellomycetes</taxon>
        <taxon>Kickxellales</taxon>
        <taxon>Kickxellaceae</taxon>
        <taxon>Coemansia</taxon>
    </lineage>
</organism>
<evidence type="ECO:0000259" key="15">
    <source>
        <dbReference type="SMART" id="SM00484"/>
    </source>
</evidence>
<evidence type="ECO:0000256" key="10">
    <source>
        <dbReference type="ARBA" id="ARBA00022881"/>
    </source>
</evidence>
<dbReference type="FunFam" id="1.10.150.20:FF:000011">
    <property type="entry name" value="exonuclease 1"/>
    <property type="match status" value="1"/>
</dbReference>
<proteinExistence type="inferred from homology"/>
<dbReference type="SMART" id="SM00484">
    <property type="entry name" value="XPGI"/>
    <property type="match status" value="1"/>
</dbReference>
<keyword evidence="9" id="KW-0460">Magnesium</keyword>
<dbReference type="Proteomes" id="UP001150907">
    <property type="component" value="Unassembled WGS sequence"/>
</dbReference>
<keyword evidence="13" id="KW-0539">Nucleus</keyword>
<accession>A0A9W8BFB5</accession>
<evidence type="ECO:0000256" key="4">
    <source>
        <dbReference type="ARBA" id="ARBA00022722"/>
    </source>
</evidence>
<feature type="compositionally biased region" description="Low complexity" evidence="14">
    <location>
        <begin position="414"/>
        <end position="424"/>
    </location>
</feature>
<keyword evidence="7" id="KW-0378">Hydrolase</keyword>
<dbReference type="InterPro" id="IPR006084">
    <property type="entry name" value="XPG/Rad2"/>
</dbReference>
<sequence>MGISGLIPLLREAQRPGHVKEFAGQTVGVDSYIWLYKGAFACASDLALGQPTTKYVSFFMARAHMLRHHGVEPLFVFDGGPLPSKLVTELERQRNRTERRQAAITLWNQQKRKQAFEMFQRCVEVTPLMAKAVIEQLKLEGFRYIVAPYEADAQLAYLDAHGLISAAISEDSDLIVFGCRNIIFKLDQYGEAVVFDRKRMFDAKAVDIQGWSSAQVRRMCILSGCDYVNSVPGVGLKKAHRYVARSHDLPAAVALMRADKLPVPEGYEADVVRADLTFVYQRVYDPRTKAMACVSSSSPSPSSSSVSGGREAEGTPRVPLEDMPFIGPALDPHIAHGIALADLDPVSHLPFDTLKPPQPSTSSTSSTSSLPPAVALLPAKPVPKSAPVGRVRNLQSFWKSPKPSTAVASRPSRAQQQPVDAAAAADPNEVCVKFRNNDQSSELVSTTQQSRFFSATKPPAAVAKDENEDESQPQSLASTQVVEDPGAAAAVADSPLPLPTTHLPAVAESQCSTVVEDSSATSDTVIPAARPHGTGDAHAISLFGQFIGSYPASWNIKHCRCFCCRRRSY</sequence>
<keyword evidence="5" id="KW-0479">Metal-binding</keyword>
<feature type="compositionally biased region" description="Polar residues" evidence="14">
    <location>
        <begin position="440"/>
        <end position="453"/>
    </location>
</feature>
<dbReference type="CDD" id="cd09908">
    <property type="entry name" value="H3TH_EXO1"/>
    <property type="match status" value="1"/>
</dbReference>
<comment type="similarity">
    <text evidence="3">Belongs to the XPG/RAD2 endonuclease family. EXO1 subfamily.</text>
</comment>
<keyword evidence="10" id="KW-0267">Excision nuclease</keyword>
<evidence type="ECO:0000256" key="12">
    <source>
        <dbReference type="ARBA" id="ARBA00023204"/>
    </source>
</evidence>